<evidence type="ECO:0000313" key="1">
    <source>
        <dbReference type="EMBL" id="EDR05923.1"/>
    </source>
</evidence>
<proteinExistence type="predicted"/>
<name>B0DI03_LACBS</name>
<dbReference type="HOGENOM" id="CLU_2996864_0_0_1"/>
<dbReference type="KEGG" id="lbc:LACBIDRAFT_302618"/>
<keyword evidence="2" id="KW-1185">Reference proteome</keyword>
<reference evidence="1 2" key="1">
    <citation type="journal article" date="2008" name="Nature">
        <title>The genome of Laccaria bicolor provides insights into mycorrhizal symbiosis.</title>
        <authorList>
            <person name="Martin F."/>
            <person name="Aerts A."/>
            <person name="Ahren D."/>
            <person name="Brun A."/>
            <person name="Danchin E.G.J."/>
            <person name="Duchaussoy F."/>
            <person name="Gibon J."/>
            <person name="Kohler A."/>
            <person name="Lindquist E."/>
            <person name="Pereda V."/>
            <person name="Salamov A."/>
            <person name="Shapiro H.J."/>
            <person name="Wuyts J."/>
            <person name="Blaudez D."/>
            <person name="Buee M."/>
            <person name="Brokstein P."/>
            <person name="Canbaeck B."/>
            <person name="Cohen D."/>
            <person name="Courty P.E."/>
            <person name="Coutinho P.M."/>
            <person name="Delaruelle C."/>
            <person name="Detter J.C."/>
            <person name="Deveau A."/>
            <person name="DiFazio S."/>
            <person name="Duplessis S."/>
            <person name="Fraissinet-Tachet L."/>
            <person name="Lucic E."/>
            <person name="Frey-Klett P."/>
            <person name="Fourrey C."/>
            <person name="Feussner I."/>
            <person name="Gay G."/>
            <person name="Grimwood J."/>
            <person name="Hoegger P.J."/>
            <person name="Jain P."/>
            <person name="Kilaru S."/>
            <person name="Labbe J."/>
            <person name="Lin Y.C."/>
            <person name="Legue V."/>
            <person name="Le Tacon F."/>
            <person name="Marmeisse R."/>
            <person name="Melayah D."/>
            <person name="Montanini B."/>
            <person name="Muratet M."/>
            <person name="Nehls U."/>
            <person name="Niculita-Hirzel H."/>
            <person name="Oudot-Le Secq M.P."/>
            <person name="Peter M."/>
            <person name="Quesneville H."/>
            <person name="Rajashekar B."/>
            <person name="Reich M."/>
            <person name="Rouhier N."/>
            <person name="Schmutz J."/>
            <person name="Yin T."/>
            <person name="Chalot M."/>
            <person name="Henrissat B."/>
            <person name="Kuees U."/>
            <person name="Lucas S."/>
            <person name="Van de Peer Y."/>
            <person name="Podila G.K."/>
            <person name="Polle A."/>
            <person name="Pukkila P.J."/>
            <person name="Richardson P.M."/>
            <person name="Rouze P."/>
            <person name="Sanders I.R."/>
            <person name="Stajich J.E."/>
            <person name="Tunlid A."/>
            <person name="Tuskan G."/>
            <person name="Grigoriev I.V."/>
        </authorList>
    </citation>
    <scope>NUCLEOTIDE SEQUENCE [LARGE SCALE GENOMIC DNA]</scope>
    <source>
        <strain evidence="2">S238N-H82 / ATCC MYA-4686</strain>
    </source>
</reference>
<sequence length="57" mass="6580">MLRTTPDPYLADSSCKGYGHEVRQMKQEGFDCDLPCITVLLHLRMLSVPGKWSNKRR</sequence>
<dbReference type="EMBL" id="DS547111">
    <property type="protein sequence ID" value="EDR05923.1"/>
    <property type="molecule type" value="Genomic_DNA"/>
</dbReference>
<protein>
    <submittedName>
        <fullName evidence="1">Predicted protein</fullName>
    </submittedName>
</protein>
<dbReference type="Proteomes" id="UP000001194">
    <property type="component" value="Unassembled WGS sequence"/>
</dbReference>
<dbReference type="AlphaFoldDB" id="B0DI03"/>
<gene>
    <name evidence="1" type="ORF">LACBIDRAFT_302618</name>
</gene>
<dbReference type="InParanoid" id="B0DI03"/>
<evidence type="ECO:0000313" key="2">
    <source>
        <dbReference type="Proteomes" id="UP000001194"/>
    </source>
</evidence>
<accession>B0DI03</accession>
<dbReference type="GeneID" id="6079162"/>
<dbReference type="RefSeq" id="XP_001883599.1">
    <property type="nucleotide sequence ID" value="XM_001883564.1"/>
</dbReference>
<organism evidence="2">
    <name type="scientific">Laccaria bicolor (strain S238N-H82 / ATCC MYA-4686)</name>
    <name type="common">Bicoloured deceiver</name>
    <name type="synonym">Laccaria laccata var. bicolor</name>
    <dbReference type="NCBI Taxonomy" id="486041"/>
    <lineage>
        <taxon>Eukaryota</taxon>
        <taxon>Fungi</taxon>
        <taxon>Dikarya</taxon>
        <taxon>Basidiomycota</taxon>
        <taxon>Agaricomycotina</taxon>
        <taxon>Agaricomycetes</taxon>
        <taxon>Agaricomycetidae</taxon>
        <taxon>Agaricales</taxon>
        <taxon>Agaricineae</taxon>
        <taxon>Hydnangiaceae</taxon>
        <taxon>Laccaria</taxon>
    </lineage>
</organism>